<dbReference type="EMBL" id="JAQIZT010000015">
    <property type="protein sequence ID" value="KAJ6969720.1"/>
    <property type="molecule type" value="Genomic_DNA"/>
</dbReference>
<accession>A0AAD6LMH0</accession>
<keyword evidence="2" id="KW-1185">Reference proteome</keyword>
<proteinExistence type="predicted"/>
<evidence type="ECO:0000313" key="1">
    <source>
        <dbReference type="EMBL" id="KAJ6969720.1"/>
    </source>
</evidence>
<sequence length="74" mass="8364">MDRESRMSRRWESKKVFSISLVAHQRLKMMDVFPHPCFGHNLMVTCDDINIASKAACERSALNNHGGSSLPTSE</sequence>
<name>A0AAD6LMH0_9ROSI</name>
<organism evidence="1 2">
    <name type="scientific">Populus alba x Populus x berolinensis</name>
    <dbReference type="NCBI Taxonomy" id="444605"/>
    <lineage>
        <taxon>Eukaryota</taxon>
        <taxon>Viridiplantae</taxon>
        <taxon>Streptophyta</taxon>
        <taxon>Embryophyta</taxon>
        <taxon>Tracheophyta</taxon>
        <taxon>Spermatophyta</taxon>
        <taxon>Magnoliopsida</taxon>
        <taxon>eudicotyledons</taxon>
        <taxon>Gunneridae</taxon>
        <taxon>Pentapetalae</taxon>
        <taxon>rosids</taxon>
        <taxon>fabids</taxon>
        <taxon>Malpighiales</taxon>
        <taxon>Salicaceae</taxon>
        <taxon>Saliceae</taxon>
        <taxon>Populus</taxon>
    </lineage>
</organism>
<dbReference type="Proteomes" id="UP001164929">
    <property type="component" value="Chromosome 15"/>
</dbReference>
<gene>
    <name evidence="1" type="ORF">NC653_034306</name>
</gene>
<comment type="caution">
    <text evidence="1">The sequence shown here is derived from an EMBL/GenBank/DDBJ whole genome shotgun (WGS) entry which is preliminary data.</text>
</comment>
<dbReference type="AlphaFoldDB" id="A0AAD6LMH0"/>
<evidence type="ECO:0000313" key="2">
    <source>
        <dbReference type="Proteomes" id="UP001164929"/>
    </source>
</evidence>
<reference evidence="1" key="1">
    <citation type="journal article" date="2023" name="Mol. Ecol. Resour.">
        <title>Chromosome-level genome assembly of a triploid poplar Populus alba 'Berolinensis'.</title>
        <authorList>
            <person name="Chen S."/>
            <person name="Yu Y."/>
            <person name="Wang X."/>
            <person name="Wang S."/>
            <person name="Zhang T."/>
            <person name="Zhou Y."/>
            <person name="He R."/>
            <person name="Meng N."/>
            <person name="Wang Y."/>
            <person name="Liu W."/>
            <person name="Liu Z."/>
            <person name="Liu J."/>
            <person name="Guo Q."/>
            <person name="Huang H."/>
            <person name="Sederoff R.R."/>
            <person name="Wang G."/>
            <person name="Qu G."/>
            <person name="Chen S."/>
        </authorList>
    </citation>
    <scope>NUCLEOTIDE SEQUENCE</scope>
    <source>
        <strain evidence="1">SC-2020</strain>
    </source>
</reference>
<protein>
    <submittedName>
        <fullName evidence="1">Uncharacterized protein</fullName>
    </submittedName>
</protein>